<dbReference type="VEuPathDB" id="FungiDB:RhiirA1_467360"/>
<accession>A0A2N1N897</accession>
<dbReference type="EMBL" id="LLXL01000650">
    <property type="protein sequence ID" value="PKK70152.1"/>
    <property type="molecule type" value="Genomic_DNA"/>
</dbReference>
<organism evidence="1 2">
    <name type="scientific">Rhizophagus irregularis</name>
    <dbReference type="NCBI Taxonomy" id="588596"/>
    <lineage>
        <taxon>Eukaryota</taxon>
        <taxon>Fungi</taxon>
        <taxon>Fungi incertae sedis</taxon>
        <taxon>Mucoromycota</taxon>
        <taxon>Glomeromycotina</taxon>
        <taxon>Glomeromycetes</taxon>
        <taxon>Glomerales</taxon>
        <taxon>Glomeraceae</taxon>
        <taxon>Rhizophagus</taxon>
    </lineage>
</organism>
<comment type="caution">
    <text evidence="1">The sequence shown here is derived from an EMBL/GenBank/DDBJ whole genome shotgun (WGS) entry which is preliminary data.</text>
</comment>
<dbReference type="VEuPathDB" id="FungiDB:FUN_003049"/>
<dbReference type="AlphaFoldDB" id="A0A2N1N897"/>
<proteinExistence type="predicted"/>
<dbReference type="VEuPathDB" id="FungiDB:RhiirFUN_023858"/>
<evidence type="ECO:0000313" key="2">
    <source>
        <dbReference type="Proteomes" id="UP000233469"/>
    </source>
</evidence>
<reference evidence="1 2" key="1">
    <citation type="submission" date="2016-04" db="EMBL/GenBank/DDBJ databases">
        <title>Genome analyses suggest a sexual origin of heterokaryosis in a supposedly ancient asexual fungus.</title>
        <authorList>
            <person name="Ropars J."/>
            <person name="Sedzielewska K."/>
            <person name="Noel J."/>
            <person name="Charron P."/>
            <person name="Farinelli L."/>
            <person name="Marton T."/>
            <person name="Kruger M."/>
            <person name="Pelin A."/>
            <person name="Brachmann A."/>
            <person name="Corradi N."/>
        </authorList>
    </citation>
    <scope>NUCLEOTIDE SEQUENCE [LARGE SCALE GENOMIC DNA]</scope>
    <source>
        <strain evidence="1 2">C2</strain>
    </source>
</reference>
<sequence>MSNPKRTISSIVNNAKSRDYFETKIGRSFDNNRIKFLSPRNNKGYCQAFDIKTCGLECRIKSYMTYPLCAKHDRPKFVAAIHAKEYLSSMPIYSSLSDEFINDLSTYFTERCLDLKRPIEEGMFYVMHRVDIKNHPELFKIGLDIGDENCDFEDRISKHEEGFCRAVFAEGYVTPIHSDCRLVDGVIKKLLAGSRVEFKCNCTTKHIEYYDVTALSVFERVENWICNNPTGPIAERIQNTMSLSHT</sequence>
<protein>
    <submittedName>
        <fullName evidence="1">Uncharacterized protein</fullName>
    </submittedName>
</protein>
<gene>
    <name evidence="1" type="ORF">RhiirC2_780077</name>
</gene>
<dbReference type="Proteomes" id="UP000233469">
    <property type="component" value="Unassembled WGS sequence"/>
</dbReference>
<evidence type="ECO:0000313" key="1">
    <source>
        <dbReference type="EMBL" id="PKK70152.1"/>
    </source>
</evidence>
<name>A0A2N1N897_9GLOM</name>
<reference evidence="1 2" key="2">
    <citation type="submission" date="2017-10" db="EMBL/GenBank/DDBJ databases">
        <title>Extensive intraspecific genome diversity in a model arbuscular mycorrhizal fungus.</title>
        <authorList>
            <person name="Chen E.C.H."/>
            <person name="Morin E."/>
            <person name="Baudet D."/>
            <person name="Noel J."/>
            <person name="Ndikumana S."/>
            <person name="Charron P."/>
            <person name="St-Onge C."/>
            <person name="Giorgi J."/>
            <person name="Grigoriev I.V."/>
            <person name="Roux C."/>
            <person name="Martin F.M."/>
            <person name="Corradi N."/>
        </authorList>
    </citation>
    <scope>NUCLEOTIDE SEQUENCE [LARGE SCALE GENOMIC DNA]</scope>
    <source>
        <strain evidence="1 2">C2</strain>
    </source>
</reference>